<protein>
    <recommendedName>
        <fullName evidence="4">DoxX family protein</fullName>
    </recommendedName>
</protein>
<gene>
    <name evidence="2" type="ORF">SVXNc_0756</name>
</gene>
<dbReference type="RefSeq" id="WP_347721599.1">
    <property type="nucleotide sequence ID" value="NZ_CP104395.1"/>
</dbReference>
<organism evidence="2 3">
    <name type="scientific">Candidatus Nanohalococcus occultus</name>
    <dbReference type="NCBI Taxonomy" id="2978047"/>
    <lineage>
        <taxon>Archaea</taxon>
        <taxon>Candidatus Nanohalarchaeota</taxon>
        <taxon>Candidatus Nanohalarchaeota incertae sedis</taxon>
        <taxon>Candidatus Nanohalococcus</taxon>
    </lineage>
</organism>
<proteinExistence type="predicted"/>
<keyword evidence="3" id="KW-1185">Reference proteome</keyword>
<dbReference type="Proteomes" id="UP001218034">
    <property type="component" value="Chromosome"/>
</dbReference>
<name>A0ABY8CF02_9ARCH</name>
<evidence type="ECO:0000313" key="2">
    <source>
        <dbReference type="EMBL" id="WEL19767.1"/>
    </source>
</evidence>
<keyword evidence="1" id="KW-0812">Transmembrane</keyword>
<evidence type="ECO:0000313" key="3">
    <source>
        <dbReference type="Proteomes" id="UP001218034"/>
    </source>
</evidence>
<evidence type="ECO:0008006" key="4">
    <source>
        <dbReference type="Google" id="ProtNLM"/>
    </source>
</evidence>
<sequence length="67" mass="6975">MNKTLLFPVGAVLELLGALTLITNEGTFAPQVELGFNVPALVPADIQGVILLLAGAGITFYSIMDMA</sequence>
<dbReference type="GeneID" id="90590193"/>
<keyword evidence="1" id="KW-0472">Membrane</keyword>
<dbReference type="EMBL" id="CP104395">
    <property type="protein sequence ID" value="WEL19767.1"/>
    <property type="molecule type" value="Genomic_DNA"/>
</dbReference>
<evidence type="ECO:0000256" key="1">
    <source>
        <dbReference type="SAM" id="Phobius"/>
    </source>
</evidence>
<accession>A0ABY8CF02</accession>
<reference evidence="2 3" key="1">
    <citation type="submission" date="2022-09" db="EMBL/GenBank/DDBJ databases">
        <title>Xylan utilization by haloarchaea-nanohaloarchaea associations.</title>
        <authorList>
            <person name="Yakimov M."/>
        </authorList>
    </citation>
    <scope>NUCLEOTIDE SEQUENCE [LARGE SCALE GENOMIC DNA]</scope>
    <source>
        <strain evidence="2 3">SVXNc</strain>
    </source>
</reference>
<feature type="transmembrane region" description="Helical" evidence="1">
    <location>
        <begin position="44"/>
        <end position="64"/>
    </location>
</feature>
<keyword evidence="1" id="KW-1133">Transmembrane helix</keyword>